<keyword evidence="4 7" id="KW-0812">Transmembrane</keyword>
<dbReference type="Proteomes" id="UP000237822">
    <property type="component" value="Unassembled WGS sequence"/>
</dbReference>
<dbReference type="InterPro" id="IPR050901">
    <property type="entry name" value="BP-dep_ABC_trans_perm"/>
</dbReference>
<dbReference type="GO" id="GO:0055085">
    <property type="term" value="P:transmembrane transport"/>
    <property type="evidence" value="ECO:0007669"/>
    <property type="project" value="InterPro"/>
</dbReference>
<evidence type="ECO:0000256" key="4">
    <source>
        <dbReference type="ARBA" id="ARBA00022692"/>
    </source>
</evidence>
<comment type="caution">
    <text evidence="9">The sequence shown here is derived from an EMBL/GenBank/DDBJ whole genome shotgun (WGS) entry which is preliminary data.</text>
</comment>
<keyword evidence="2 7" id="KW-0813">Transport</keyword>
<evidence type="ECO:0000256" key="3">
    <source>
        <dbReference type="ARBA" id="ARBA00022475"/>
    </source>
</evidence>
<name>A0A2T0V0Y3_9MICO</name>
<comment type="subcellular location">
    <subcellularLocation>
        <location evidence="1 7">Cell membrane</location>
        <topology evidence="1 7">Multi-pass membrane protein</topology>
    </subcellularLocation>
</comment>
<feature type="transmembrane region" description="Helical" evidence="7">
    <location>
        <begin position="95"/>
        <end position="114"/>
    </location>
</feature>
<dbReference type="PANTHER" id="PTHR32243">
    <property type="entry name" value="MALTOSE TRANSPORT SYSTEM PERMEASE-RELATED"/>
    <property type="match status" value="1"/>
</dbReference>
<keyword evidence="6 7" id="KW-0472">Membrane</keyword>
<evidence type="ECO:0000313" key="10">
    <source>
        <dbReference type="Proteomes" id="UP000237822"/>
    </source>
</evidence>
<evidence type="ECO:0000256" key="5">
    <source>
        <dbReference type="ARBA" id="ARBA00022989"/>
    </source>
</evidence>
<feature type="domain" description="ABC transmembrane type-1" evidence="8">
    <location>
        <begin position="91"/>
        <end position="293"/>
    </location>
</feature>
<reference evidence="9 10" key="1">
    <citation type="submission" date="2018-03" db="EMBL/GenBank/DDBJ databases">
        <title>Genomic Encyclopedia of Archaeal and Bacterial Type Strains, Phase II (KMG-II): from individual species to whole genera.</title>
        <authorList>
            <person name="Goeker M."/>
        </authorList>
    </citation>
    <scope>NUCLEOTIDE SEQUENCE [LARGE SCALE GENOMIC DNA]</scope>
    <source>
        <strain evidence="9 10">ATCC BAA-1496</strain>
    </source>
</reference>
<dbReference type="RefSeq" id="WP_106296123.1">
    <property type="nucleotide sequence ID" value="NZ_PVTI01000001.1"/>
</dbReference>
<dbReference type="OrthoDB" id="9805974at2"/>
<feature type="transmembrane region" description="Helical" evidence="7">
    <location>
        <begin position="36"/>
        <end position="54"/>
    </location>
</feature>
<proteinExistence type="inferred from homology"/>
<keyword evidence="9" id="KW-0762">Sugar transport</keyword>
<feature type="transmembrane region" description="Helical" evidence="7">
    <location>
        <begin position="169"/>
        <end position="187"/>
    </location>
</feature>
<dbReference type="PANTHER" id="PTHR32243:SF24">
    <property type="entry name" value="DIACETYLCHITOBIOSE UPTAKE SYSTEM PERMEASE PROTEIN NGCG"/>
    <property type="match status" value="1"/>
</dbReference>
<dbReference type="InterPro" id="IPR000515">
    <property type="entry name" value="MetI-like"/>
</dbReference>
<comment type="similarity">
    <text evidence="7">Belongs to the binding-protein-dependent transport system permease family.</text>
</comment>
<evidence type="ECO:0000259" key="8">
    <source>
        <dbReference type="PROSITE" id="PS50928"/>
    </source>
</evidence>
<dbReference type="Pfam" id="PF00528">
    <property type="entry name" value="BPD_transp_1"/>
    <property type="match status" value="1"/>
</dbReference>
<dbReference type="CDD" id="cd06261">
    <property type="entry name" value="TM_PBP2"/>
    <property type="match status" value="1"/>
</dbReference>
<evidence type="ECO:0000256" key="7">
    <source>
        <dbReference type="RuleBase" id="RU363032"/>
    </source>
</evidence>
<dbReference type="InterPro" id="IPR035906">
    <property type="entry name" value="MetI-like_sf"/>
</dbReference>
<dbReference type="AlphaFoldDB" id="A0A2T0V0Y3"/>
<keyword evidence="5 7" id="KW-1133">Transmembrane helix</keyword>
<evidence type="ECO:0000256" key="2">
    <source>
        <dbReference type="ARBA" id="ARBA00022448"/>
    </source>
</evidence>
<evidence type="ECO:0000313" key="9">
    <source>
        <dbReference type="EMBL" id="PRY63849.1"/>
    </source>
</evidence>
<evidence type="ECO:0000256" key="6">
    <source>
        <dbReference type="ARBA" id="ARBA00023136"/>
    </source>
</evidence>
<dbReference type="GO" id="GO:0005886">
    <property type="term" value="C:plasma membrane"/>
    <property type="evidence" value="ECO:0007669"/>
    <property type="project" value="UniProtKB-SubCell"/>
</dbReference>
<feature type="transmembrane region" description="Helical" evidence="7">
    <location>
        <begin position="272"/>
        <end position="292"/>
    </location>
</feature>
<sequence>MAETTTAPRPPANFRAGPGPASRFFGDVLLPGGAKAVLWLWVGFNVLLLLWVLVTSLKTDSEVFDFLSAPSRLAWENFTRAWADSGFGRAFANTVVYAVATAATSVLFAAPAAYGIARSGRKAGGWLLVFFSLGMTIPHQIVLVPYVVMNAQLDTLMVDWVTGWWDQRIFVVAVSVAWQIPFSVFVLEGYFRSLPSELEEAATIDGASRWTTFREVMLPLAGPAVRTVFVLNLITAWNETLLVLVLINDPAKSTLGPTLLNTFGSLQNQSSWGVLFAGVAVVTLPILAVFVWTAGRILEGVTAGVDK</sequence>
<feature type="transmembrane region" description="Helical" evidence="7">
    <location>
        <begin position="224"/>
        <end position="247"/>
    </location>
</feature>
<feature type="transmembrane region" description="Helical" evidence="7">
    <location>
        <begin position="126"/>
        <end position="149"/>
    </location>
</feature>
<dbReference type="EMBL" id="PVTI01000001">
    <property type="protein sequence ID" value="PRY63849.1"/>
    <property type="molecule type" value="Genomic_DNA"/>
</dbReference>
<evidence type="ECO:0000256" key="1">
    <source>
        <dbReference type="ARBA" id="ARBA00004651"/>
    </source>
</evidence>
<gene>
    <name evidence="9" type="ORF">BCF74_101256</name>
</gene>
<keyword evidence="10" id="KW-1185">Reference proteome</keyword>
<keyword evidence="3" id="KW-1003">Cell membrane</keyword>
<accession>A0A2T0V0Y3</accession>
<protein>
    <submittedName>
        <fullName evidence="9">Multiple sugar transport system permease protein</fullName>
    </submittedName>
</protein>
<dbReference type="SUPFAM" id="SSF161098">
    <property type="entry name" value="MetI-like"/>
    <property type="match status" value="1"/>
</dbReference>
<organism evidence="9 10">
    <name type="scientific">Knoellia remsis</name>
    <dbReference type="NCBI Taxonomy" id="407159"/>
    <lineage>
        <taxon>Bacteria</taxon>
        <taxon>Bacillati</taxon>
        <taxon>Actinomycetota</taxon>
        <taxon>Actinomycetes</taxon>
        <taxon>Micrococcales</taxon>
        <taxon>Intrasporangiaceae</taxon>
        <taxon>Knoellia</taxon>
    </lineage>
</organism>
<dbReference type="PROSITE" id="PS50928">
    <property type="entry name" value="ABC_TM1"/>
    <property type="match status" value="1"/>
</dbReference>
<dbReference type="Gene3D" id="1.10.3720.10">
    <property type="entry name" value="MetI-like"/>
    <property type="match status" value="1"/>
</dbReference>